<keyword evidence="2" id="KW-0378">Hydrolase</keyword>
<feature type="domain" description="CheC-like protein" evidence="3">
    <location>
        <begin position="15"/>
        <end position="48"/>
    </location>
</feature>
<dbReference type="RefSeq" id="WP_055039136.1">
    <property type="nucleotide sequence ID" value="NZ_CAKZTK010000063.1"/>
</dbReference>
<gene>
    <name evidence="4" type="ORF">RIL183_01721</name>
</gene>
<dbReference type="Proteomes" id="UP000049828">
    <property type="component" value="Unassembled WGS sequence"/>
</dbReference>
<evidence type="ECO:0000313" key="5">
    <source>
        <dbReference type="Proteomes" id="UP000049828"/>
    </source>
</evidence>
<evidence type="ECO:0000256" key="1">
    <source>
        <dbReference type="ARBA" id="ARBA00022500"/>
    </source>
</evidence>
<dbReference type="PANTHER" id="PTHR43693">
    <property type="entry name" value="PROTEIN PHOSPHATASE CHEZ"/>
    <property type="match status" value="1"/>
</dbReference>
<accession>A0A0M6WD69</accession>
<sequence length="209" mass="22689">MTKYTLDEVNDMYVDVLKEIGNVGSGNAATAIANMVGTRIDMKVPNVKLMDVGKLGSAIGPEEDTVIGIFLEVSHDIDGSMMFLLDLESGHYLADKLLMKENVVHEQMEVFDEMELSALKEVGNIITASYLSALASMTNLTILPSVPYICVDMAAAILSVPAIEFGLVGDRALLIETEICADVAIRGYFILMPEQESYYKILSALGLSL</sequence>
<dbReference type="InterPro" id="IPR007597">
    <property type="entry name" value="CheC"/>
</dbReference>
<dbReference type="SUPFAM" id="SSF103039">
    <property type="entry name" value="CheC-like"/>
    <property type="match status" value="1"/>
</dbReference>
<dbReference type="OrthoDB" id="9812187at2"/>
<evidence type="ECO:0000259" key="3">
    <source>
        <dbReference type="Pfam" id="PF04509"/>
    </source>
</evidence>
<proteinExistence type="predicted"/>
<dbReference type="InterPro" id="IPR050992">
    <property type="entry name" value="CheZ_family_phosphatases"/>
</dbReference>
<name>A0A0M6WD69_9FIRM</name>
<dbReference type="AlphaFoldDB" id="A0A0M6WD69"/>
<dbReference type="Pfam" id="PF04509">
    <property type="entry name" value="CheC"/>
    <property type="match status" value="2"/>
</dbReference>
<dbReference type="STRING" id="360807.ERS852392_00533"/>
<keyword evidence="5" id="KW-1185">Reference proteome</keyword>
<dbReference type="CDD" id="cd17909">
    <property type="entry name" value="CheC_ClassI"/>
    <property type="match status" value="1"/>
</dbReference>
<protein>
    <submittedName>
        <fullName evidence="4">Chemotaxis protein CheC</fullName>
    </submittedName>
</protein>
<evidence type="ECO:0000256" key="2">
    <source>
        <dbReference type="ARBA" id="ARBA00022801"/>
    </source>
</evidence>
<reference evidence="5" key="1">
    <citation type="submission" date="2015-05" db="EMBL/GenBank/DDBJ databases">
        <authorList>
            <consortium name="Pathogen Informatics"/>
        </authorList>
    </citation>
    <scope>NUCLEOTIDE SEQUENCE [LARGE SCALE GENOMIC DNA]</scope>
    <source>
        <strain evidence="5">L1-83</strain>
    </source>
</reference>
<dbReference type="PANTHER" id="PTHR43693:SF1">
    <property type="entry name" value="PROTEIN PHOSPHATASE CHEZ"/>
    <property type="match status" value="1"/>
</dbReference>
<feature type="domain" description="CheC-like protein" evidence="3">
    <location>
        <begin position="114"/>
        <end position="147"/>
    </location>
</feature>
<organism evidence="4 5">
    <name type="scientific">Roseburia inulinivorans</name>
    <dbReference type="NCBI Taxonomy" id="360807"/>
    <lineage>
        <taxon>Bacteria</taxon>
        <taxon>Bacillati</taxon>
        <taxon>Bacillota</taxon>
        <taxon>Clostridia</taxon>
        <taxon>Lachnospirales</taxon>
        <taxon>Lachnospiraceae</taxon>
        <taxon>Roseburia</taxon>
    </lineage>
</organism>
<dbReference type="Gene3D" id="3.40.1550.10">
    <property type="entry name" value="CheC-like"/>
    <property type="match status" value="1"/>
</dbReference>
<dbReference type="EMBL" id="CVRS01000016">
    <property type="protein sequence ID" value="CRL33284.1"/>
    <property type="molecule type" value="Genomic_DNA"/>
</dbReference>
<dbReference type="GO" id="GO:0016787">
    <property type="term" value="F:hydrolase activity"/>
    <property type="evidence" value="ECO:0007669"/>
    <property type="project" value="UniProtKB-KW"/>
</dbReference>
<evidence type="ECO:0000313" key="4">
    <source>
        <dbReference type="EMBL" id="CRL33284.1"/>
    </source>
</evidence>
<dbReference type="GO" id="GO:0006935">
    <property type="term" value="P:chemotaxis"/>
    <property type="evidence" value="ECO:0007669"/>
    <property type="project" value="UniProtKB-KW"/>
</dbReference>
<dbReference type="InterPro" id="IPR028976">
    <property type="entry name" value="CheC-like_sf"/>
</dbReference>
<keyword evidence="1" id="KW-0145">Chemotaxis</keyword>